<proteinExistence type="predicted"/>
<evidence type="ECO:0000313" key="3">
    <source>
        <dbReference type="Proteomes" id="UP000199598"/>
    </source>
</evidence>
<dbReference type="Proteomes" id="UP000199598">
    <property type="component" value="Unassembled WGS sequence"/>
</dbReference>
<dbReference type="Gene3D" id="1.10.3680.10">
    <property type="entry name" value="TerB-like"/>
    <property type="match status" value="1"/>
</dbReference>
<name>A0A1I3WQL0_9HYPH</name>
<gene>
    <name evidence="2" type="ORF">SAMN04488518_102120</name>
</gene>
<keyword evidence="3" id="KW-1185">Reference proteome</keyword>
<dbReference type="Pfam" id="PF05099">
    <property type="entry name" value="TerB"/>
    <property type="match status" value="1"/>
</dbReference>
<accession>A0A1I3WQL0</accession>
<reference evidence="2 3" key="1">
    <citation type="submission" date="2016-10" db="EMBL/GenBank/DDBJ databases">
        <authorList>
            <person name="Varghese N."/>
            <person name="Submissions S."/>
        </authorList>
    </citation>
    <scope>NUCLEOTIDE SEQUENCE [LARGE SCALE GENOMIC DNA]</scope>
    <source>
        <strain evidence="2 3">DSM 16392</strain>
    </source>
</reference>
<dbReference type="EMBL" id="FOSK01000002">
    <property type="protein sequence ID" value="SFK09742.1"/>
    <property type="molecule type" value="Genomic_DNA"/>
</dbReference>
<feature type="domain" description="Co-chaperone DjlA N-terminal" evidence="1">
    <location>
        <begin position="76"/>
        <end position="192"/>
    </location>
</feature>
<sequence>MPESCANLCKTSARVNDSSRVFGSTPLYEAGSPLTFAIISRRQIIWQSEKLKQTKRQSFSLWGDMGTIDRLLSVEEALIHVMVMVSAADSAMSDAELRQLGDIVGILPVFKDFDDNNLIKITQQCAERLSGENGMNTTLALVAESLPTKLHDTAYALGVEIAAADLRVSPEEVRMLQLLRDHLKLDKLTIAAIERGAQARFRTQ</sequence>
<dbReference type="CDD" id="cd07176">
    <property type="entry name" value="terB"/>
    <property type="match status" value="1"/>
</dbReference>
<protein>
    <recommendedName>
        <fullName evidence="1">Co-chaperone DjlA N-terminal domain-containing protein</fullName>
    </recommendedName>
</protein>
<evidence type="ECO:0000259" key="1">
    <source>
        <dbReference type="Pfam" id="PF05099"/>
    </source>
</evidence>
<dbReference type="InterPro" id="IPR007791">
    <property type="entry name" value="DjlA_N"/>
</dbReference>
<organism evidence="2 3">
    <name type="scientific">Pseudovibrio ascidiaceicola</name>
    <dbReference type="NCBI Taxonomy" id="285279"/>
    <lineage>
        <taxon>Bacteria</taxon>
        <taxon>Pseudomonadati</taxon>
        <taxon>Pseudomonadota</taxon>
        <taxon>Alphaproteobacteria</taxon>
        <taxon>Hyphomicrobiales</taxon>
        <taxon>Stappiaceae</taxon>
        <taxon>Pseudovibrio</taxon>
    </lineage>
</organism>
<dbReference type="InterPro" id="IPR029024">
    <property type="entry name" value="TerB-like"/>
</dbReference>
<evidence type="ECO:0000313" key="2">
    <source>
        <dbReference type="EMBL" id="SFK09742.1"/>
    </source>
</evidence>
<comment type="caution">
    <text evidence="2">The sequence shown here is derived from an EMBL/GenBank/DDBJ whole genome shotgun (WGS) entry which is preliminary data.</text>
</comment>
<dbReference type="SUPFAM" id="SSF158682">
    <property type="entry name" value="TerB-like"/>
    <property type="match status" value="1"/>
</dbReference>